<organism evidence="4 5">
    <name type="scientific">Marinobacter iranensis</name>
    <dbReference type="NCBI Taxonomy" id="2962607"/>
    <lineage>
        <taxon>Bacteria</taxon>
        <taxon>Pseudomonadati</taxon>
        <taxon>Pseudomonadota</taxon>
        <taxon>Gammaproteobacteria</taxon>
        <taxon>Pseudomonadales</taxon>
        <taxon>Marinobacteraceae</taxon>
        <taxon>Marinobacter</taxon>
    </lineage>
</organism>
<protein>
    <submittedName>
        <fullName evidence="4">TetR/AcrR family transcriptional regulator</fullName>
    </submittedName>
</protein>
<evidence type="ECO:0000256" key="2">
    <source>
        <dbReference type="PROSITE-ProRule" id="PRU00335"/>
    </source>
</evidence>
<dbReference type="EMBL" id="JANCMW010000018">
    <property type="protein sequence ID" value="MDF0752578.1"/>
    <property type="molecule type" value="Genomic_DNA"/>
</dbReference>
<dbReference type="InterPro" id="IPR050624">
    <property type="entry name" value="HTH-type_Tx_Regulator"/>
</dbReference>
<dbReference type="Gene3D" id="1.10.357.10">
    <property type="entry name" value="Tetracycline Repressor, domain 2"/>
    <property type="match status" value="1"/>
</dbReference>
<dbReference type="Proteomes" id="UP001143391">
    <property type="component" value="Unassembled WGS sequence"/>
</dbReference>
<proteinExistence type="predicted"/>
<sequence length="232" mass="26802">MTKLKRKPETRKKLVSAALKIYTSDDYKKLSIDEIIRQADVSRGTFYNHFQTVEEVLSAISHDFSDQMVSDILPMYDILKEPWQRISVGYRLFLVRALLDRKWAMFVTRHEAWEENTLVSSYVFKDIELGKSKGNFCVESTEAATDFLMGASAKAIERLIQGVENPSQYIDTQVRMIISSMGCNSEICEMATEFSLTYLRHWAKGTLQGKPRKPNWARNIESKEGNYFLNND</sequence>
<dbReference type="PANTHER" id="PTHR43479:SF11">
    <property type="entry name" value="ACREF_ENVCD OPERON REPRESSOR-RELATED"/>
    <property type="match status" value="1"/>
</dbReference>
<dbReference type="RefSeq" id="WP_275710033.1">
    <property type="nucleotide sequence ID" value="NZ_JANCMW010000018.1"/>
</dbReference>
<dbReference type="PANTHER" id="PTHR43479">
    <property type="entry name" value="ACREF/ENVCD OPERON REPRESSOR-RELATED"/>
    <property type="match status" value="1"/>
</dbReference>
<dbReference type="PRINTS" id="PR00455">
    <property type="entry name" value="HTHTETR"/>
</dbReference>
<accession>A0ABT5YFZ1</accession>
<dbReference type="InterPro" id="IPR001647">
    <property type="entry name" value="HTH_TetR"/>
</dbReference>
<dbReference type="SUPFAM" id="SSF46689">
    <property type="entry name" value="Homeodomain-like"/>
    <property type="match status" value="1"/>
</dbReference>
<name>A0ABT5YFZ1_9GAMM</name>
<comment type="caution">
    <text evidence="4">The sequence shown here is derived from an EMBL/GenBank/DDBJ whole genome shotgun (WGS) entry which is preliminary data.</text>
</comment>
<evidence type="ECO:0000259" key="3">
    <source>
        <dbReference type="PROSITE" id="PS50977"/>
    </source>
</evidence>
<evidence type="ECO:0000256" key="1">
    <source>
        <dbReference type="ARBA" id="ARBA00023125"/>
    </source>
</evidence>
<gene>
    <name evidence="4" type="ORF">NLU14_20325</name>
</gene>
<feature type="DNA-binding region" description="H-T-H motif" evidence="2">
    <location>
        <begin position="31"/>
        <end position="50"/>
    </location>
</feature>
<keyword evidence="1 2" id="KW-0238">DNA-binding</keyword>
<evidence type="ECO:0000313" key="4">
    <source>
        <dbReference type="EMBL" id="MDF0752578.1"/>
    </source>
</evidence>
<reference evidence="4" key="1">
    <citation type="submission" date="2022-07" db="EMBL/GenBank/DDBJ databases">
        <title>Marinobacter iranensis a new bacterium isolate from a hipersaline lake in Iran.</title>
        <authorList>
            <person name="Mohammad A.M.A."/>
            <person name="Cristina S.-P."/>
            <person name="Antonio V."/>
        </authorList>
    </citation>
    <scope>NUCLEOTIDE SEQUENCE</scope>
    <source>
        <strain evidence="4">71-i</strain>
    </source>
</reference>
<dbReference type="InterPro" id="IPR009057">
    <property type="entry name" value="Homeodomain-like_sf"/>
</dbReference>
<keyword evidence="5" id="KW-1185">Reference proteome</keyword>
<evidence type="ECO:0000313" key="5">
    <source>
        <dbReference type="Proteomes" id="UP001143391"/>
    </source>
</evidence>
<dbReference type="Pfam" id="PF00440">
    <property type="entry name" value="TetR_N"/>
    <property type="match status" value="1"/>
</dbReference>
<dbReference type="PROSITE" id="PS50977">
    <property type="entry name" value="HTH_TETR_2"/>
    <property type="match status" value="1"/>
</dbReference>
<feature type="domain" description="HTH tetR-type" evidence="3">
    <location>
        <begin position="8"/>
        <end position="68"/>
    </location>
</feature>